<reference evidence="1 2" key="1">
    <citation type="submission" date="2019-07" db="EMBL/GenBank/DDBJ databases">
        <title>Whole genome shotgun sequence of Thiobacillus plumbophilus NBRC 107929.</title>
        <authorList>
            <person name="Hosoyama A."/>
            <person name="Uohara A."/>
            <person name="Ohji S."/>
            <person name="Ichikawa N."/>
        </authorList>
    </citation>
    <scope>NUCLEOTIDE SEQUENCE [LARGE SCALE GENOMIC DNA]</scope>
    <source>
        <strain evidence="1 2">NBRC 107929</strain>
    </source>
</reference>
<dbReference type="Gene3D" id="3.10.450.530">
    <property type="entry name" value="Ribonuclease toxin, BrnT, of type II toxin-antitoxin system"/>
    <property type="match status" value="1"/>
</dbReference>
<evidence type="ECO:0000313" key="2">
    <source>
        <dbReference type="Proteomes" id="UP000321337"/>
    </source>
</evidence>
<name>A0A512L3M7_9PROT</name>
<dbReference type="AlphaFoldDB" id="A0A512L3M7"/>
<evidence type="ECO:0000313" key="1">
    <source>
        <dbReference type="EMBL" id="GEP29068.1"/>
    </source>
</evidence>
<evidence type="ECO:0008006" key="3">
    <source>
        <dbReference type="Google" id="ProtNLM"/>
    </source>
</evidence>
<protein>
    <recommendedName>
        <fullName evidence="3">Toxin</fullName>
    </recommendedName>
</protein>
<keyword evidence="2" id="KW-1185">Reference proteome</keyword>
<dbReference type="OrthoDB" id="9798158at2"/>
<organism evidence="1 2">
    <name type="scientific">Sulfuriferula plumbiphila</name>
    <dbReference type="NCBI Taxonomy" id="171865"/>
    <lineage>
        <taxon>Bacteria</taxon>
        <taxon>Pseudomonadati</taxon>
        <taxon>Pseudomonadota</taxon>
        <taxon>Betaproteobacteria</taxon>
        <taxon>Nitrosomonadales</taxon>
        <taxon>Sulfuricellaceae</taxon>
        <taxon>Sulfuriferula</taxon>
    </lineage>
</organism>
<dbReference type="InterPro" id="IPR038573">
    <property type="entry name" value="BrnT_sf"/>
</dbReference>
<proteinExistence type="predicted"/>
<dbReference type="Proteomes" id="UP000321337">
    <property type="component" value="Unassembled WGS sequence"/>
</dbReference>
<comment type="caution">
    <text evidence="1">The sequence shown here is derived from an EMBL/GenBank/DDBJ whole genome shotgun (WGS) entry which is preliminary data.</text>
</comment>
<accession>A0A512L3M7</accession>
<dbReference type="InterPro" id="IPR007460">
    <property type="entry name" value="BrnT_toxin"/>
</dbReference>
<sequence>MHVEFDPTKAATNLKKHGISFSDAELVLFDPMALTNEDDATQGEARFGTVGVGAQNRVLTVVWTQRGNIIHLISARLATSHERRTYES</sequence>
<dbReference type="RefSeq" id="WP_147069851.1">
    <property type="nucleotide sequence ID" value="NZ_AP021884.1"/>
</dbReference>
<dbReference type="EMBL" id="BKAD01000001">
    <property type="protein sequence ID" value="GEP29068.1"/>
    <property type="molecule type" value="Genomic_DNA"/>
</dbReference>
<gene>
    <name evidence="1" type="ORF">TPL01_02060</name>
</gene>
<dbReference type="Pfam" id="PF04365">
    <property type="entry name" value="BrnT_toxin"/>
    <property type="match status" value="1"/>
</dbReference>